<organism evidence="1 2">
    <name type="scientific">Halomonas cibimaris</name>
    <dbReference type="NCBI Taxonomy" id="657012"/>
    <lineage>
        <taxon>Bacteria</taxon>
        <taxon>Pseudomonadati</taxon>
        <taxon>Pseudomonadota</taxon>
        <taxon>Gammaproteobacteria</taxon>
        <taxon>Oceanospirillales</taxon>
        <taxon>Halomonadaceae</taxon>
        <taxon>Halomonas</taxon>
    </lineage>
</organism>
<protein>
    <submittedName>
        <fullName evidence="1">Uncharacterized protein</fullName>
    </submittedName>
</protein>
<evidence type="ECO:0000313" key="2">
    <source>
        <dbReference type="Proteomes" id="UP001500133"/>
    </source>
</evidence>
<reference evidence="2" key="1">
    <citation type="journal article" date="2019" name="Int. J. Syst. Evol. Microbiol.">
        <title>The Global Catalogue of Microorganisms (GCM) 10K type strain sequencing project: providing services to taxonomists for standard genome sequencing and annotation.</title>
        <authorList>
            <consortium name="The Broad Institute Genomics Platform"/>
            <consortium name="The Broad Institute Genome Sequencing Center for Infectious Disease"/>
            <person name="Wu L."/>
            <person name="Ma J."/>
        </authorList>
    </citation>
    <scope>NUCLEOTIDE SEQUENCE [LARGE SCALE GENOMIC DNA]</scope>
    <source>
        <strain evidence="2">JCM 16914</strain>
    </source>
</reference>
<dbReference type="EMBL" id="BAAAZT010000074">
    <property type="protein sequence ID" value="GAA3908048.1"/>
    <property type="molecule type" value="Genomic_DNA"/>
</dbReference>
<accession>A0ABP7LUS8</accession>
<keyword evidence="2" id="KW-1185">Reference proteome</keyword>
<name>A0ABP7LUS8_9GAMM</name>
<sequence length="70" mass="7051">MASIKIQELAASRGAAGISVCGCGAVWASAGTQLKASVTAAAKATAAARKRRAERPAASKEKFVTNAFIT</sequence>
<proteinExistence type="predicted"/>
<gene>
    <name evidence="1" type="ORF">GCM10022228_18080</name>
</gene>
<comment type="caution">
    <text evidence="1">The sequence shown here is derived from an EMBL/GenBank/DDBJ whole genome shotgun (WGS) entry which is preliminary data.</text>
</comment>
<evidence type="ECO:0000313" key="1">
    <source>
        <dbReference type="EMBL" id="GAA3908048.1"/>
    </source>
</evidence>
<dbReference type="Proteomes" id="UP001500133">
    <property type="component" value="Unassembled WGS sequence"/>
</dbReference>